<feature type="transmembrane region" description="Helical" evidence="1">
    <location>
        <begin position="87"/>
        <end position="104"/>
    </location>
</feature>
<keyword evidence="1" id="KW-0472">Membrane</keyword>
<organism evidence="2 3">
    <name type="scientific">Rhizophagus irregularis</name>
    <dbReference type="NCBI Taxonomy" id="588596"/>
    <lineage>
        <taxon>Eukaryota</taxon>
        <taxon>Fungi</taxon>
        <taxon>Fungi incertae sedis</taxon>
        <taxon>Mucoromycota</taxon>
        <taxon>Glomeromycotina</taxon>
        <taxon>Glomeromycetes</taxon>
        <taxon>Glomerales</taxon>
        <taxon>Glomeraceae</taxon>
        <taxon>Rhizophagus</taxon>
    </lineage>
</organism>
<evidence type="ECO:0000313" key="3">
    <source>
        <dbReference type="Proteomes" id="UP000233469"/>
    </source>
</evidence>
<reference evidence="2 3" key="2">
    <citation type="submission" date="2017-10" db="EMBL/GenBank/DDBJ databases">
        <title>Extensive intraspecific genome diversity in a model arbuscular mycorrhizal fungus.</title>
        <authorList>
            <person name="Chen E.C.H."/>
            <person name="Morin E."/>
            <person name="Baudet D."/>
            <person name="Noel J."/>
            <person name="Ndikumana S."/>
            <person name="Charron P."/>
            <person name="St-Onge C."/>
            <person name="Giorgi J."/>
            <person name="Grigoriev I.V."/>
            <person name="Roux C."/>
            <person name="Martin F.M."/>
            <person name="Corradi N."/>
        </authorList>
    </citation>
    <scope>NUCLEOTIDE SEQUENCE [LARGE SCALE GENOMIC DNA]</scope>
    <source>
        <strain evidence="2 3">C2</strain>
    </source>
</reference>
<evidence type="ECO:0000313" key="2">
    <source>
        <dbReference type="EMBL" id="PKK67510.1"/>
    </source>
</evidence>
<name>A0A2N1N0Y4_9GLOM</name>
<comment type="caution">
    <text evidence="2">The sequence shown here is derived from an EMBL/GenBank/DDBJ whole genome shotgun (WGS) entry which is preliminary data.</text>
</comment>
<sequence>MTMKKKKKKKKKKNLKLLKILILDFPLGVFINKFYCNLYMFKDITHLKFKSIVGLVSSLRSNQKISREVIFCVKLTYTTIITRELTSLYFIIWLQYFFFLTRIFKADIRKVRNVVKLVEFKH</sequence>
<dbReference type="Proteomes" id="UP000233469">
    <property type="component" value="Unassembled WGS sequence"/>
</dbReference>
<evidence type="ECO:0000256" key="1">
    <source>
        <dbReference type="SAM" id="Phobius"/>
    </source>
</evidence>
<protein>
    <submittedName>
        <fullName evidence="2">Uncharacterized protein</fullName>
    </submittedName>
</protein>
<accession>A0A2N1N0Y4</accession>
<keyword evidence="1" id="KW-1133">Transmembrane helix</keyword>
<keyword evidence="1" id="KW-0812">Transmembrane</keyword>
<dbReference type="EMBL" id="LLXL01000951">
    <property type="protein sequence ID" value="PKK67510.1"/>
    <property type="molecule type" value="Genomic_DNA"/>
</dbReference>
<reference evidence="2 3" key="1">
    <citation type="submission" date="2016-04" db="EMBL/GenBank/DDBJ databases">
        <title>Genome analyses suggest a sexual origin of heterokaryosis in a supposedly ancient asexual fungus.</title>
        <authorList>
            <person name="Ropars J."/>
            <person name="Sedzielewska K."/>
            <person name="Noel J."/>
            <person name="Charron P."/>
            <person name="Farinelli L."/>
            <person name="Marton T."/>
            <person name="Kruger M."/>
            <person name="Pelin A."/>
            <person name="Brachmann A."/>
            <person name="Corradi N."/>
        </authorList>
    </citation>
    <scope>NUCLEOTIDE SEQUENCE [LARGE SCALE GENOMIC DNA]</scope>
    <source>
        <strain evidence="2 3">C2</strain>
    </source>
</reference>
<dbReference type="AlphaFoldDB" id="A0A2N1N0Y4"/>
<feature type="transmembrane region" description="Helical" evidence="1">
    <location>
        <begin position="21"/>
        <end position="41"/>
    </location>
</feature>
<proteinExistence type="predicted"/>
<gene>
    <name evidence="2" type="ORF">RhiirC2_568714</name>
</gene>